<keyword evidence="2" id="KW-0418">Kinase</keyword>
<keyword evidence="1" id="KW-0472">Membrane</keyword>
<dbReference type="Proteomes" id="UP000237271">
    <property type="component" value="Unassembled WGS sequence"/>
</dbReference>
<accession>A0A2P4YIT0</accession>
<proteinExistence type="predicted"/>
<dbReference type="OrthoDB" id="112163at2759"/>
<dbReference type="EMBL" id="NCKW01002381">
    <property type="protein sequence ID" value="POM77710.1"/>
    <property type="molecule type" value="Genomic_DNA"/>
</dbReference>
<dbReference type="AlphaFoldDB" id="A0A2P4YIT0"/>
<protein>
    <submittedName>
        <fullName evidence="2">TKL protein kinase</fullName>
    </submittedName>
</protein>
<feature type="transmembrane region" description="Helical" evidence="1">
    <location>
        <begin position="148"/>
        <end position="168"/>
    </location>
</feature>
<evidence type="ECO:0000313" key="3">
    <source>
        <dbReference type="Proteomes" id="UP000237271"/>
    </source>
</evidence>
<keyword evidence="1" id="KW-1133">Transmembrane helix</keyword>
<comment type="caution">
    <text evidence="2">The sequence shown here is derived from an EMBL/GenBank/DDBJ whole genome shotgun (WGS) entry which is preliminary data.</text>
</comment>
<feature type="non-terminal residue" evidence="2">
    <location>
        <position position="169"/>
    </location>
</feature>
<gene>
    <name evidence="2" type="ORF">PHPALM_4862</name>
</gene>
<evidence type="ECO:0000313" key="2">
    <source>
        <dbReference type="EMBL" id="POM77710.1"/>
    </source>
</evidence>
<dbReference type="GO" id="GO:0016301">
    <property type="term" value="F:kinase activity"/>
    <property type="evidence" value="ECO:0007669"/>
    <property type="project" value="UniProtKB-KW"/>
</dbReference>
<organism evidence="2 3">
    <name type="scientific">Phytophthora palmivora</name>
    <dbReference type="NCBI Taxonomy" id="4796"/>
    <lineage>
        <taxon>Eukaryota</taxon>
        <taxon>Sar</taxon>
        <taxon>Stramenopiles</taxon>
        <taxon>Oomycota</taxon>
        <taxon>Peronosporomycetes</taxon>
        <taxon>Peronosporales</taxon>
        <taxon>Peronosporaceae</taxon>
        <taxon>Phytophthora</taxon>
    </lineage>
</organism>
<reference evidence="2 3" key="1">
    <citation type="journal article" date="2017" name="Genome Biol. Evol.">
        <title>Phytophthora megakarya and P. palmivora, closely related causal agents of cacao black pod rot, underwent increases in genome sizes and gene numbers by different mechanisms.</title>
        <authorList>
            <person name="Ali S.S."/>
            <person name="Shao J."/>
            <person name="Lary D.J."/>
            <person name="Kronmiller B."/>
            <person name="Shen D."/>
            <person name="Strem M.D."/>
            <person name="Amoako-Attah I."/>
            <person name="Akrofi A.Y."/>
            <person name="Begoude B.A."/>
            <person name="Ten Hoopen G.M."/>
            <person name="Coulibaly K."/>
            <person name="Kebe B.I."/>
            <person name="Melnick R.L."/>
            <person name="Guiltinan M.J."/>
            <person name="Tyler B.M."/>
            <person name="Meinhardt L.W."/>
            <person name="Bailey B.A."/>
        </authorList>
    </citation>
    <scope>NUCLEOTIDE SEQUENCE [LARGE SCALE GENOMIC DNA]</scope>
    <source>
        <strain evidence="3">sbr112.9</strain>
    </source>
</reference>
<evidence type="ECO:0000256" key="1">
    <source>
        <dbReference type="SAM" id="Phobius"/>
    </source>
</evidence>
<keyword evidence="2" id="KW-0808">Transferase</keyword>
<name>A0A2P4YIT0_9STRA</name>
<sequence>MSATGVGVATIDCTSDYKTSTRNFFGNSPFIMMEAFNDSGCEILAYAQAFFASNNCEGSPNLNSTEAAHVIAKLESDGSVVLEYFRDSLCDSSQLFATYSADKDTVATHKCDENWTKWYYIDGDDDFDTNSAASEGENKDTTGNHSDGIKTATIIGILVGIGLVIVLIA</sequence>
<keyword evidence="1" id="KW-0812">Transmembrane</keyword>
<keyword evidence="3" id="KW-1185">Reference proteome</keyword>